<dbReference type="PANTHER" id="PTHR32322:SF2">
    <property type="entry name" value="EAMA DOMAIN-CONTAINING PROTEIN"/>
    <property type="match status" value="1"/>
</dbReference>
<feature type="transmembrane region" description="Helical" evidence="6">
    <location>
        <begin position="34"/>
        <end position="56"/>
    </location>
</feature>
<name>A0AA35G685_9FIRM</name>
<reference evidence="8" key="1">
    <citation type="submission" date="2022-03" db="EMBL/GenBank/DDBJ databases">
        <title>Complete genome sequence of Caldinitratiruptor microaerophilus.</title>
        <authorList>
            <person name="Mukaiyama R."/>
            <person name="Nishiyama T."/>
            <person name="Ueda K."/>
        </authorList>
    </citation>
    <scope>NUCLEOTIDE SEQUENCE</scope>
    <source>
        <strain evidence="8">JCM 16183</strain>
    </source>
</reference>
<dbReference type="KEGG" id="cmic:caldi_19760"/>
<organism evidence="8 9">
    <name type="scientific">Caldinitratiruptor microaerophilus</name>
    <dbReference type="NCBI Taxonomy" id="671077"/>
    <lineage>
        <taxon>Bacteria</taxon>
        <taxon>Bacillati</taxon>
        <taxon>Bacillota</taxon>
        <taxon>Clostridia</taxon>
        <taxon>Eubacteriales</taxon>
        <taxon>Symbiobacteriaceae</taxon>
        <taxon>Caldinitratiruptor</taxon>
    </lineage>
</organism>
<dbReference type="Proteomes" id="UP001163687">
    <property type="component" value="Chromosome"/>
</dbReference>
<comment type="similarity">
    <text evidence="2">Belongs to the EamA transporter family.</text>
</comment>
<evidence type="ECO:0000256" key="2">
    <source>
        <dbReference type="ARBA" id="ARBA00007362"/>
    </source>
</evidence>
<accession>A0AA35G685</accession>
<feature type="transmembrane region" description="Helical" evidence="6">
    <location>
        <begin position="153"/>
        <end position="172"/>
    </location>
</feature>
<evidence type="ECO:0000256" key="5">
    <source>
        <dbReference type="ARBA" id="ARBA00023136"/>
    </source>
</evidence>
<proteinExistence type="inferred from homology"/>
<evidence type="ECO:0000256" key="1">
    <source>
        <dbReference type="ARBA" id="ARBA00004141"/>
    </source>
</evidence>
<evidence type="ECO:0000256" key="4">
    <source>
        <dbReference type="ARBA" id="ARBA00022989"/>
    </source>
</evidence>
<feature type="transmembrane region" description="Helical" evidence="6">
    <location>
        <begin position="68"/>
        <end position="90"/>
    </location>
</feature>
<keyword evidence="5 6" id="KW-0472">Membrane</keyword>
<feature type="transmembrane region" description="Helical" evidence="6">
    <location>
        <begin position="184"/>
        <end position="206"/>
    </location>
</feature>
<gene>
    <name evidence="8" type="ORF">caldi_19760</name>
</gene>
<feature type="transmembrane region" description="Helical" evidence="6">
    <location>
        <begin position="96"/>
        <end position="112"/>
    </location>
</feature>
<feature type="domain" description="EamA" evidence="7">
    <location>
        <begin position="154"/>
        <end position="291"/>
    </location>
</feature>
<dbReference type="InterPro" id="IPR037185">
    <property type="entry name" value="EmrE-like"/>
</dbReference>
<dbReference type="InterPro" id="IPR000620">
    <property type="entry name" value="EamA_dom"/>
</dbReference>
<keyword evidence="9" id="KW-1185">Reference proteome</keyword>
<dbReference type="AlphaFoldDB" id="A0AA35G685"/>
<comment type="subcellular location">
    <subcellularLocation>
        <location evidence="1">Membrane</location>
        <topology evidence="1">Multi-pass membrane protein</topology>
    </subcellularLocation>
</comment>
<feature type="transmembrane region" description="Helical" evidence="6">
    <location>
        <begin position="275"/>
        <end position="292"/>
    </location>
</feature>
<feature type="transmembrane region" description="Helical" evidence="6">
    <location>
        <begin position="124"/>
        <end position="141"/>
    </location>
</feature>
<sequence>MNRLPSYLFLALATLFWGGTQVVAKFGLREVSPLTLATWRFLVAGAVLVLLVRLSGGSLRYRAADWRDFALLGLTGVFGFNLFLFSGLHFTSASESALMLAASPVVGGILGWQFRGERLGPVRVGGILLSVAGLAAVVLAGRPLPGTPPAQRLVGDLLALGATCCWAVYTLLGKEVMRRHSPLVATAMAAVTGFAGFLAVSLLPGVHVWRDGLGMSAAGWASVLYMAILGGAAGFWAWYRGLEGVEVTTASTFQNLIPVWTLLLGSLILGERLTWLQLLGGLGVVIGCIVTARG</sequence>
<evidence type="ECO:0000256" key="6">
    <source>
        <dbReference type="SAM" id="Phobius"/>
    </source>
</evidence>
<dbReference type="GO" id="GO:0016020">
    <property type="term" value="C:membrane"/>
    <property type="evidence" value="ECO:0007669"/>
    <property type="project" value="UniProtKB-SubCell"/>
</dbReference>
<dbReference type="SUPFAM" id="SSF103481">
    <property type="entry name" value="Multidrug resistance efflux transporter EmrE"/>
    <property type="match status" value="2"/>
</dbReference>
<keyword evidence="3 6" id="KW-0812">Transmembrane</keyword>
<evidence type="ECO:0000259" key="7">
    <source>
        <dbReference type="Pfam" id="PF00892"/>
    </source>
</evidence>
<dbReference type="Pfam" id="PF00892">
    <property type="entry name" value="EamA"/>
    <property type="match status" value="2"/>
</dbReference>
<evidence type="ECO:0000313" key="9">
    <source>
        <dbReference type="Proteomes" id="UP001163687"/>
    </source>
</evidence>
<dbReference type="EMBL" id="AP025628">
    <property type="protein sequence ID" value="BDG60886.1"/>
    <property type="molecule type" value="Genomic_DNA"/>
</dbReference>
<evidence type="ECO:0000313" key="8">
    <source>
        <dbReference type="EMBL" id="BDG60886.1"/>
    </source>
</evidence>
<dbReference type="Gene3D" id="1.10.3730.20">
    <property type="match status" value="1"/>
</dbReference>
<keyword evidence="4 6" id="KW-1133">Transmembrane helix</keyword>
<feature type="domain" description="EamA" evidence="7">
    <location>
        <begin position="6"/>
        <end position="138"/>
    </location>
</feature>
<feature type="transmembrane region" description="Helical" evidence="6">
    <location>
        <begin position="218"/>
        <end position="239"/>
    </location>
</feature>
<dbReference type="RefSeq" id="WP_264841573.1">
    <property type="nucleotide sequence ID" value="NZ_AP025628.1"/>
</dbReference>
<evidence type="ECO:0000256" key="3">
    <source>
        <dbReference type="ARBA" id="ARBA00022692"/>
    </source>
</evidence>
<dbReference type="PANTHER" id="PTHR32322">
    <property type="entry name" value="INNER MEMBRANE TRANSPORTER"/>
    <property type="match status" value="1"/>
</dbReference>
<dbReference type="InterPro" id="IPR050638">
    <property type="entry name" value="AA-Vitamin_Transporters"/>
</dbReference>
<protein>
    <submittedName>
        <fullName evidence="8">Membrane protein</fullName>
    </submittedName>
</protein>
<feature type="transmembrane region" description="Helical" evidence="6">
    <location>
        <begin position="251"/>
        <end position="269"/>
    </location>
</feature>